<evidence type="ECO:0008006" key="2">
    <source>
        <dbReference type="Google" id="ProtNLM"/>
    </source>
</evidence>
<name>A0A286T7H0_STRAQ</name>
<accession>A0A286T7H0</accession>
<dbReference type="EMBL" id="LC318724">
    <property type="protein sequence ID" value="BBA31817.1"/>
    <property type="molecule type" value="Genomic_DNA"/>
</dbReference>
<dbReference type="AlphaFoldDB" id="A0A286T7H0"/>
<reference evidence="1" key="1">
    <citation type="journal article" date="2017" name="Sci. Rep.">
        <title>Identification of a gene cluster for telomestatin biosynthesis and heterologous expression using a specific promoter in a clean host.</title>
        <authorList>
            <person name="Amagai K."/>
            <person name="Ikeda H."/>
            <person name="Hashimoto J."/>
            <person name="Kozone I."/>
            <person name="Izumikawa M."/>
            <person name="Kudo F."/>
            <person name="Eguchi T."/>
            <person name="Nakamura T."/>
            <person name="Osada H."/>
            <person name="Takahashi S."/>
            <person name="Shin-ya K."/>
        </authorList>
    </citation>
    <scope>NUCLEOTIDE SEQUENCE</scope>
    <source>
        <strain evidence="1">3533-SV4</strain>
    </source>
</reference>
<dbReference type="Gene3D" id="3.40.50.720">
    <property type="entry name" value="NAD(P)-binding Rossmann-like Domain"/>
    <property type="match status" value="1"/>
</dbReference>
<proteinExistence type="predicted"/>
<sequence length="305" mass="33185">MVAVGAADVELRTLGEGRFELLTGARKFVLRITDEQEKALSEIVTEILPKLFRTVPVREQVTAADIELLAPYVKQLASMGVLLFPRQSIETVADLRLYSFIARRTAEPDKVFGSVKAKRVTLTGPDRLTTVFAGLLRDQGLTVDGAGAHPRTETETETDTDAALTVAVSLGDEAGLDAINRRLCGEGRSWLPVLVTPDQLRLGPWTMPGESACPRCYGPPRPVADDLPATGSWLTLQPGFLGWAGGVLAHMTMRGFVPMGAEHPWGRITTIDAARCEQTSVRAWRDPYCAVCAPHAPARQEWAEV</sequence>
<gene>
    <name evidence="1" type="primary">tlsO</name>
</gene>
<protein>
    <recommendedName>
        <fullName evidence="2">TOMM leader peptide-binding protein</fullName>
    </recommendedName>
</protein>
<evidence type="ECO:0000313" key="1">
    <source>
        <dbReference type="EMBL" id="BBA31817.1"/>
    </source>
</evidence>
<organism evidence="1">
    <name type="scientific">Streptomyces anulatus</name>
    <name type="common">Streptomyces chrysomallus</name>
    <dbReference type="NCBI Taxonomy" id="1892"/>
    <lineage>
        <taxon>Bacteria</taxon>
        <taxon>Bacillati</taxon>
        <taxon>Actinomycetota</taxon>
        <taxon>Actinomycetes</taxon>
        <taxon>Kitasatosporales</taxon>
        <taxon>Streptomycetaceae</taxon>
        <taxon>Streptomyces</taxon>
    </lineage>
</organism>